<comment type="caution">
    <text evidence="1">The sequence shown here is derived from an EMBL/GenBank/DDBJ whole genome shotgun (WGS) entry which is preliminary data.</text>
</comment>
<gene>
    <name evidence="1" type="ORF">CTheo_4273</name>
</gene>
<name>A0A5N5QM95_9AGAM</name>
<keyword evidence="2" id="KW-1185">Reference proteome</keyword>
<dbReference type="AlphaFoldDB" id="A0A5N5QM95"/>
<proteinExistence type="predicted"/>
<dbReference type="Proteomes" id="UP000383932">
    <property type="component" value="Unassembled WGS sequence"/>
</dbReference>
<dbReference type="Gene3D" id="2.80.10.50">
    <property type="match status" value="1"/>
</dbReference>
<dbReference type="CDD" id="cd23714">
    <property type="entry name" value="beta-trefoil_Ricin_MtaL"/>
    <property type="match status" value="1"/>
</dbReference>
<accession>A0A5N5QM95</accession>
<organism evidence="1 2">
    <name type="scientific">Ceratobasidium theobromae</name>
    <dbReference type="NCBI Taxonomy" id="1582974"/>
    <lineage>
        <taxon>Eukaryota</taxon>
        <taxon>Fungi</taxon>
        <taxon>Dikarya</taxon>
        <taxon>Basidiomycota</taxon>
        <taxon>Agaricomycotina</taxon>
        <taxon>Agaricomycetes</taxon>
        <taxon>Cantharellales</taxon>
        <taxon>Ceratobasidiaceae</taxon>
        <taxon>Ceratobasidium</taxon>
    </lineage>
</organism>
<evidence type="ECO:0000313" key="1">
    <source>
        <dbReference type="EMBL" id="KAB5592286.1"/>
    </source>
</evidence>
<reference evidence="1 2" key="1">
    <citation type="journal article" date="2019" name="Fungal Biol. Biotechnol.">
        <title>Draft genome sequence of fastidious pathogen Ceratobasidium theobromae, which causes vascular-streak dieback in Theobroma cacao.</title>
        <authorList>
            <person name="Ali S.S."/>
            <person name="Asman A."/>
            <person name="Shao J."/>
            <person name="Firmansyah A.P."/>
            <person name="Susilo A.W."/>
            <person name="Rosmana A."/>
            <person name="McMahon P."/>
            <person name="Junaid M."/>
            <person name="Guest D."/>
            <person name="Kheng T.Y."/>
            <person name="Meinhardt L.W."/>
            <person name="Bailey B.A."/>
        </authorList>
    </citation>
    <scope>NUCLEOTIDE SEQUENCE [LARGE SCALE GENOMIC DNA]</scope>
    <source>
        <strain evidence="1 2">CT2</strain>
    </source>
</reference>
<dbReference type="EMBL" id="SSOP01000070">
    <property type="protein sequence ID" value="KAB5592286.1"/>
    <property type="molecule type" value="Genomic_DNA"/>
</dbReference>
<evidence type="ECO:0008006" key="3">
    <source>
        <dbReference type="Google" id="ProtNLM"/>
    </source>
</evidence>
<sequence length="163" mass="17687">MSLQLQYGIYEIQNVGDNSLWAGSATTGGDLKPGAPLIAVNSAGPKVCVYELCSNIVLTLLASQATVLLEPLGGDRYNLRSTQAPLFIGYDSELDAPSVEFLPDPSEWAIDPASGEGHYRIHVPNKDQVWTLPAAPQPKLPVTLDPSRGRSTQEWKLNRVLMD</sequence>
<evidence type="ECO:0000313" key="2">
    <source>
        <dbReference type="Proteomes" id="UP000383932"/>
    </source>
</evidence>
<protein>
    <recommendedName>
        <fullName evidence="3">Ricin B lectin domain-containing protein</fullName>
    </recommendedName>
</protein>